<dbReference type="InterPro" id="IPR051045">
    <property type="entry name" value="TonB-dependent_transducer"/>
</dbReference>
<dbReference type="OrthoDB" id="9814002at2"/>
<keyword evidence="4" id="KW-1003">Cell membrane</keyword>
<keyword evidence="3" id="KW-0813">Transport</keyword>
<proteinExistence type="inferred from homology"/>
<dbReference type="GO" id="GO:0098797">
    <property type="term" value="C:plasma membrane protein complex"/>
    <property type="evidence" value="ECO:0007669"/>
    <property type="project" value="TreeGrafter"/>
</dbReference>
<evidence type="ECO:0000256" key="5">
    <source>
        <dbReference type="ARBA" id="ARBA00022519"/>
    </source>
</evidence>
<evidence type="ECO:0000259" key="11">
    <source>
        <dbReference type="PROSITE" id="PS52015"/>
    </source>
</evidence>
<dbReference type="GO" id="GO:0055085">
    <property type="term" value="P:transmembrane transport"/>
    <property type="evidence" value="ECO:0007669"/>
    <property type="project" value="InterPro"/>
</dbReference>
<feature type="transmembrane region" description="Helical" evidence="10">
    <location>
        <begin position="282"/>
        <end position="300"/>
    </location>
</feature>
<keyword evidence="7" id="KW-0653">Protein transport</keyword>
<comment type="caution">
    <text evidence="12">The sequence shown here is derived from an EMBL/GenBank/DDBJ whole genome shotgun (WGS) entry which is preliminary data.</text>
</comment>
<protein>
    <submittedName>
        <fullName evidence="12">M56 family peptidase</fullName>
    </submittedName>
</protein>
<dbReference type="Pfam" id="PF05569">
    <property type="entry name" value="Peptidase_M56"/>
    <property type="match status" value="1"/>
</dbReference>
<dbReference type="Proteomes" id="UP000278983">
    <property type="component" value="Unassembled WGS sequence"/>
</dbReference>
<name>A0A432LMR1_9BACT</name>
<dbReference type="CDD" id="cd07341">
    <property type="entry name" value="M56_BlaR1_MecR1_like"/>
    <property type="match status" value="1"/>
</dbReference>
<dbReference type="InterPro" id="IPR006260">
    <property type="entry name" value="TonB/TolA_C"/>
</dbReference>
<feature type="domain" description="TonB C-terminal" evidence="11">
    <location>
        <begin position="372"/>
        <end position="468"/>
    </location>
</feature>
<dbReference type="Pfam" id="PF03544">
    <property type="entry name" value="TonB_C"/>
    <property type="match status" value="1"/>
</dbReference>
<comment type="subcellular location">
    <subcellularLocation>
        <location evidence="1">Cell inner membrane</location>
        <topology evidence="1">Single-pass membrane protein</topology>
        <orientation evidence="1">Periplasmic side</orientation>
    </subcellularLocation>
</comment>
<evidence type="ECO:0000256" key="3">
    <source>
        <dbReference type="ARBA" id="ARBA00022448"/>
    </source>
</evidence>
<evidence type="ECO:0000256" key="4">
    <source>
        <dbReference type="ARBA" id="ARBA00022475"/>
    </source>
</evidence>
<evidence type="ECO:0000256" key="2">
    <source>
        <dbReference type="ARBA" id="ARBA00006555"/>
    </source>
</evidence>
<dbReference type="Gene3D" id="3.30.1150.10">
    <property type="match status" value="1"/>
</dbReference>
<keyword evidence="8 10" id="KW-1133">Transmembrane helix</keyword>
<reference evidence="12 13" key="1">
    <citation type="submission" date="2018-12" db="EMBL/GenBank/DDBJ databases">
        <title>Genome sequencing of Prevotella sp. KCOM 3155 (= JS262).</title>
        <authorList>
            <person name="Kook J.-K."/>
            <person name="Park S.-N."/>
            <person name="Lim Y.K."/>
        </authorList>
    </citation>
    <scope>NUCLEOTIDE SEQUENCE [LARGE SCALE GENOMIC DNA]</scope>
    <source>
        <strain evidence="12 13">KCOM 3155</strain>
    </source>
</reference>
<keyword evidence="13" id="KW-1185">Reference proteome</keyword>
<gene>
    <name evidence="12" type="ORF">EHV08_10615</name>
</gene>
<dbReference type="SUPFAM" id="SSF74653">
    <property type="entry name" value="TolA/TonB C-terminal domain"/>
    <property type="match status" value="1"/>
</dbReference>
<keyword evidence="9 10" id="KW-0472">Membrane</keyword>
<dbReference type="NCBIfam" id="TIGR01352">
    <property type="entry name" value="tonB_Cterm"/>
    <property type="match status" value="1"/>
</dbReference>
<keyword evidence="6 10" id="KW-0812">Transmembrane</keyword>
<evidence type="ECO:0000313" key="12">
    <source>
        <dbReference type="EMBL" id="RUL60145.1"/>
    </source>
</evidence>
<evidence type="ECO:0000256" key="8">
    <source>
        <dbReference type="ARBA" id="ARBA00022989"/>
    </source>
</evidence>
<feature type="transmembrane region" description="Helical" evidence="10">
    <location>
        <begin position="6"/>
        <end position="22"/>
    </location>
</feature>
<comment type="similarity">
    <text evidence="2">Belongs to the TonB family.</text>
</comment>
<dbReference type="PANTHER" id="PTHR33446">
    <property type="entry name" value="PROTEIN TONB-RELATED"/>
    <property type="match status" value="1"/>
</dbReference>
<evidence type="ECO:0000256" key="6">
    <source>
        <dbReference type="ARBA" id="ARBA00022692"/>
    </source>
</evidence>
<evidence type="ECO:0000256" key="7">
    <source>
        <dbReference type="ARBA" id="ARBA00022927"/>
    </source>
</evidence>
<feature type="transmembrane region" description="Helical" evidence="10">
    <location>
        <begin position="34"/>
        <end position="52"/>
    </location>
</feature>
<dbReference type="GO" id="GO:0031992">
    <property type="term" value="F:energy transducer activity"/>
    <property type="evidence" value="ECO:0007669"/>
    <property type="project" value="TreeGrafter"/>
</dbReference>
<dbReference type="EMBL" id="RYYU01000001">
    <property type="protein sequence ID" value="RUL60145.1"/>
    <property type="molecule type" value="Genomic_DNA"/>
</dbReference>
<organism evidence="12 13">
    <name type="scientific">Prevotella koreensis</name>
    <dbReference type="NCBI Taxonomy" id="2490854"/>
    <lineage>
        <taxon>Bacteria</taxon>
        <taxon>Pseudomonadati</taxon>
        <taxon>Bacteroidota</taxon>
        <taxon>Bacteroidia</taxon>
        <taxon>Bacteroidales</taxon>
        <taxon>Prevotellaceae</taxon>
        <taxon>Prevotella</taxon>
    </lineage>
</organism>
<feature type="transmembrane region" description="Helical" evidence="10">
    <location>
        <begin position="93"/>
        <end position="114"/>
    </location>
</feature>
<dbReference type="RefSeq" id="WP_126679238.1">
    <property type="nucleotide sequence ID" value="NZ_RYYU01000001.1"/>
</dbReference>
<dbReference type="FunFam" id="3.30.1150.10:FF:000002">
    <property type="entry name" value="Energy transducer TonB"/>
    <property type="match status" value="1"/>
</dbReference>
<evidence type="ECO:0000256" key="9">
    <source>
        <dbReference type="ARBA" id="ARBA00023136"/>
    </source>
</evidence>
<dbReference type="PROSITE" id="PS52015">
    <property type="entry name" value="TONB_CTD"/>
    <property type="match status" value="1"/>
</dbReference>
<dbReference type="InterPro" id="IPR037682">
    <property type="entry name" value="TonB_C"/>
</dbReference>
<evidence type="ECO:0000256" key="10">
    <source>
        <dbReference type="SAM" id="Phobius"/>
    </source>
</evidence>
<dbReference type="AlphaFoldDB" id="A0A432LMR1"/>
<dbReference type="GO" id="GO:0015031">
    <property type="term" value="P:protein transport"/>
    <property type="evidence" value="ECO:0007669"/>
    <property type="project" value="UniProtKB-KW"/>
</dbReference>
<sequence>MATLFIYSIKVSLCMVTFYFAYKMLLSRDTFHRFNRIAILTSLLLSMLLPLIKINTETQIGIAKGLIVIEQAVVTGAVGDDESMGLSPVQWGFMVYLLGVVLFLAREVVSLVRLGKLMRRGRMVGSSALQHDGMPLNDFDKVIDKSRIIVVDDDISPFSWFRNIVMGSKDFHDNPREIINHELAHVRLGHSWDVAFCNFILVFQWFNPAAWLLKQELQNIHEYEADEAVIKRGIDAKQYQMLLIKKSVGEHLFSMANNLNHNSLKKRITMMKKTRTNPWQRAKALAVLPIATVAIVAFASPKVEQAMNRAEVESEGMIRMGKDKVATITSLQSGEQAVDARQADIMPGAEQRKDSVPEKAYEVVETMPTFPGGIEGMIDFLSKNIKYPDIAEKNNIEGRVIVAFVVNKTGEVEDPVVVRCVSPELDREALRVVRAMPKWTPGMHKGKPVNVKYTIPISFKLTEDKGGEEANPEAASKAM</sequence>
<dbReference type="PANTHER" id="PTHR33446:SF2">
    <property type="entry name" value="PROTEIN TONB"/>
    <property type="match status" value="1"/>
</dbReference>
<accession>A0A432LMR1</accession>
<dbReference type="InterPro" id="IPR008756">
    <property type="entry name" value="Peptidase_M56"/>
</dbReference>
<keyword evidence="5" id="KW-0997">Cell inner membrane</keyword>
<evidence type="ECO:0000256" key="1">
    <source>
        <dbReference type="ARBA" id="ARBA00004383"/>
    </source>
</evidence>
<evidence type="ECO:0000313" key="13">
    <source>
        <dbReference type="Proteomes" id="UP000278983"/>
    </source>
</evidence>